<dbReference type="Pfam" id="PF12780">
    <property type="entry name" value="AAA_8"/>
    <property type="match status" value="1"/>
</dbReference>
<evidence type="ECO:0000256" key="9">
    <source>
        <dbReference type="ARBA" id="ARBA00022701"/>
    </source>
</evidence>
<keyword evidence="36" id="KW-1185">Reference proteome</keyword>
<protein>
    <recommendedName>
        <fullName evidence="21">Cytoplasmic dynein 2 heavy chain 1</fullName>
    </recommendedName>
    <alternativeName>
        <fullName evidence="5">Dynein heavy chain, cytoplasmic</fullName>
    </alternativeName>
</protein>
<keyword evidence="12" id="KW-0970">Cilium biogenesis/degradation</keyword>
<dbReference type="InterPro" id="IPR035706">
    <property type="entry name" value="AAA_9"/>
</dbReference>
<accession>A0A6P6CUN3</accession>
<dbReference type="RefSeq" id="XP_023391164.1">
    <property type="nucleotide sequence ID" value="XM_023535396.1"/>
</dbReference>
<evidence type="ECO:0000259" key="25">
    <source>
        <dbReference type="Pfam" id="PF07728"/>
    </source>
</evidence>
<evidence type="ECO:0000256" key="22">
    <source>
        <dbReference type="SAM" id="Coils"/>
    </source>
</evidence>
<dbReference type="FunFam" id="1.20.140.100:FF:000005">
    <property type="entry name" value="cytoplasmic dynein 2 heavy chain 1"/>
    <property type="match status" value="1"/>
</dbReference>
<dbReference type="GO" id="GO:0030030">
    <property type="term" value="P:cell projection organization"/>
    <property type="evidence" value="ECO:0007669"/>
    <property type="project" value="UniProtKB-KW"/>
</dbReference>
<dbReference type="Gene3D" id="1.20.58.1120">
    <property type="match status" value="1"/>
</dbReference>
<evidence type="ECO:0000256" key="15">
    <source>
        <dbReference type="ARBA" id="ARBA00023054"/>
    </source>
</evidence>
<dbReference type="Gene3D" id="6.10.140.1060">
    <property type="match status" value="1"/>
</dbReference>
<comment type="similarity">
    <text evidence="4">Belongs to the dynein heavy chain family.</text>
</comment>
<dbReference type="FunFam" id="3.40.50.300:FF:000996">
    <property type="entry name" value="Cytoplasmic dynein heavy chain"/>
    <property type="match status" value="1"/>
</dbReference>
<dbReference type="Pfam" id="PF22597">
    <property type="entry name" value="DYN_lid"/>
    <property type="match status" value="1"/>
</dbReference>
<dbReference type="GO" id="GO:0005858">
    <property type="term" value="C:axonemal dynein complex"/>
    <property type="evidence" value="ECO:0007669"/>
    <property type="project" value="TreeGrafter"/>
</dbReference>
<dbReference type="FunFam" id="3.40.50.300:FF:002654">
    <property type="entry name" value="Cytoplasmic dynein 2 heavy chain 1"/>
    <property type="match status" value="1"/>
</dbReference>
<feature type="domain" description="ATPase dynein-related AAA" evidence="25">
    <location>
        <begin position="1777"/>
        <end position="1913"/>
    </location>
</feature>
<dbReference type="GO" id="GO:0005938">
    <property type="term" value="C:cell cortex"/>
    <property type="evidence" value="ECO:0007669"/>
    <property type="project" value="UniProtKB-ARBA"/>
</dbReference>
<dbReference type="GO" id="GO:0016887">
    <property type="term" value="F:ATP hydrolysis activity"/>
    <property type="evidence" value="ECO:0007669"/>
    <property type="project" value="InterPro"/>
</dbReference>
<keyword evidence="16" id="KW-0969">Cilium</keyword>
<organism evidence="36 37">
    <name type="scientific">Pteropus vampyrus</name>
    <name type="common">Large flying fox</name>
    <dbReference type="NCBI Taxonomy" id="132908"/>
    <lineage>
        <taxon>Eukaryota</taxon>
        <taxon>Metazoa</taxon>
        <taxon>Chordata</taxon>
        <taxon>Craniata</taxon>
        <taxon>Vertebrata</taxon>
        <taxon>Euteleostomi</taxon>
        <taxon>Mammalia</taxon>
        <taxon>Eutheria</taxon>
        <taxon>Laurasiatheria</taxon>
        <taxon>Chiroptera</taxon>
        <taxon>Yinpterochiroptera</taxon>
        <taxon>Pteropodoidea</taxon>
        <taxon>Pteropodidae</taxon>
        <taxon>Pteropodinae</taxon>
        <taxon>Pteropus</taxon>
    </lineage>
</organism>
<reference evidence="37" key="1">
    <citation type="submission" date="2025-08" db="UniProtKB">
        <authorList>
            <consortium name="RefSeq"/>
        </authorList>
    </citation>
    <scope>IDENTIFICATION</scope>
    <source>
        <tissue evidence="37">Kidney</tissue>
    </source>
</reference>
<keyword evidence="13" id="KW-0067">ATP-binding</keyword>
<evidence type="ECO:0000256" key="12">
    <source>
        <dbReference type="ARBA" id="ARBA00022794"/>
    </source>
</evidence>
<feature type="domain" description="Dynein heavy chain coiled coil stalk" evidence="29">
    <location>
        <begin position="2634"/>
        <end position="2964"/>
    </location>
</feature>
<dbReference type="InterPro" id="IPR024317">
    <property type="entry name" value="Dynein_heavy_chain_D4_dom"/>
</dbReference>
<dbReference type="Pfam" id="PF21264">
    <property type="entry name" value="DYNC2H1_AAA_dom"/>
    <property type="match status" value="1"/>
</dbReference>
<evidence type="ECO:0000259" key="29">
    <source>
        <dbReference type="Pfam" id="PF12777"/>
    </source>
</evidence>
<dbReference type="Gene3D" id="1.20.920.20">
    <property type="match status" value="1"/>
</dbReference>
<keyword evidence="9" id="KW-0493">Microtubule</keyword>
<dbReference type="Proteomes" id="UP000515202">
    <property type="component" value="Unplaced"/>
</dbReference>
<feature type="coiled-coil region" evidence="22">
    <location>
        <begin position="2843"/>
        <end position="2933"/>
    </location>
</feature>
<dbReference type="Pfam" id="PF12781">
    <property type="entry name" value="AAA_9"/>
    <property type="match status" value="1"/>
</dbReference>
<evidence type="ECO:0000256" key="10">
    <source>
        <dbReference type="ARBA" id="ARBA00022737"/>
    </source>
</evidence>
<evidence type="ECO:0000256" key="3">
    <source>
        <dbReference type="ARBA" id="ARBA00004245"/>
    </source>
</evidence>
<proteinExistence type="inferred from homology"/>
<dbReference type="Gene3D" id="1.20.1270.280">
    <property type="match status" value="1"/>
</dbReference>
<evidence type="ECO:0000259" key="28">
    <source>
        <dbReference type="Pfam" id="PF12774"/>
    </source>
</evidence>
<evidence type="ECO:0000256" key="14">
    <source>
        <dbReference type="ARBA" id="ARBA00023017"/>
    </source>
</evidence>
<keyword evidence="11" id="KW-0547">Nucleotide-binding</keyword>
<dbReference type="InterPro" id="IPR004273">
    <property type="entry name" value="Dynein_heavy_D6_P-loop"/>
</dbReference>
<feature type="domain" description="Dynein heavy chain AAA module D4" evidence="30">
    <location>
        <begin position="2428"/>
        <end position="2536"/>
    </location>
</feature>
<evidence type="ECO:0000259" key="31">
    <source>
        <dbReference type="Pfam" id="PF12781"/>
    </source>
</evidence>
<evidence type="ECO:0000256" key="7">
    <source>
        <dbReference type="ARBA" id="ARBA00022475"/>
    </source>
</evidence>
<dbReference type="FunFam" id="1.20.920.30:FF:000006">
    <property type="entry name" value="Cytoplasmic dynein 2 heavy chain 1"/>
    <property type="match status" value="1"/>
</dbReference>
<dbReference type="SUPFAM" id="SSF52540">
    <property type="entry name" value="P-loop containing nucleoside triphosphate hydrolases"/>
    <property type="match status" value="4"/>
</dbReference>
<feature type="domain" description="Cytoplasmic dynein 2 heavy chain 1 AAA+ ATPase" evidence="34">
    <location>
        <begin position="1924"/>
        <end position="2019"/>
    </location>
</feature>
<dbReference type="GO" id="GO:0051959">
    <property type="term" value="F:dynein light intermediate chain binding"/>
    <property type="evidence" value="ECO:0007669"/>
    <property type="project" value="InterPro"/>
</dbReference>
<evidence type="ECO:0000313" key="37">
    <source>
        <dbReference type="RefSeq" id="XP_023391164.1"/>
    </source>
</evidence>
<dbReference type="Gene3D" id="1.10.8.1220">
    <property type="match status" value="1"/>
</dbReference>
<evidence type="ECO:0000256" key="2">
    <source>
        <dbReference type="ARBA" id="ARBA00004202"/>
    </source>
</evidence>
<dbReference type="Pfam" id="PF03028">
    <property type="entry name" value="Dynein_heavy"/>
    <property type="match status" value="1"/>
</dbReference>
<dbReference type="FunFam" id="1.20.1270.280:FF:000006">
    <property type="entry name" value="Dynein cytoplasmic 2 heavy chain 1"/>
    <property type="match status" value="1"/>
</dbReference>
<keyword evidence="20" id="KW-0966">Cell projection</keyword>
<keyword evidence="10" id="KW-0677">Repeat</keyword>
<dbReference type="Pfam" id="PF07728">
    <property type="entry name" value="AAA_5"/>
    <property type="match status" value="1"/>
</dbReference>
<dbReference type="Gene3D" id="1.10.8.720">
    <property type="entry name" value="Region D6 of dynein motor"/>
    <property type="match status" value="1"/>
</dbReference>
<dbReference type="InterPro" id="IPR035699">
    <property type="entry name" value="AAA_6"/>
</dbReference>
<evidence type="ECO:0000256" key="17">
    <source>
        <dbReference type="ARBA" id="ARBA00023136"/>
    </source>
</evidence>
<feature type="domain" description="Dynein 2 heavy chain 1 cytoplasmic ATPase lid" evidence="35">
    <location>
        <begin position="2249"/>
        <end position="2347"/>
    </location>
</feature>
<dbReference type="Gene3D" id="3.20.180.20">
    <property type="entry name" value="Dynein heavy chain, N-terminal domain 2"/>
    <property type="match status" value="1"/>
</dbReference>
<gene>
    <name evidence="37" type="primary">DYNC2H1</name>
</gene>
<dbReference type="FunFam" id="1.10.8.720:FF:000006">
    <property type="entry name" value="cytoplasmic dynein 2 heavy chain 1"/>
    <property type="match status" value="1"/>
</dbReference>
<dbReference type="FunFam" id="1.10.8.1220:FF:000003">
    <property type="entry name" value="Dynein cytoplasmic 2 heavy chain 1"/>
    <property type="match status" value="1"/>
</dbReference>
<dbReference type="OrthoDB" id="10252139at2759"/>
<evidence type="ECO:0000259" key="24">
    <source>
        <dbReference type="Pfam" id="PF03028"/>
    </source>
</evidence>
<evidence type="ECO:0000259" key="34">
    <source>
        <dbReference type="Pfam" id="PF21264"/>
    </source>
</evidence>
<evidence type="ECO:0000256" key="18">
    <source>
        <dbReference type="ARBA" id="ARBA00023175"/>
    </source>
</evidence>
<dbReference type="GO" id="GO:0000070">
    <property type="term" value="P:mitotic sister chromatid segregation"/>
    <property type="evidence" value="ECO:0007669"/>
    <property type="project" value="UniProtKB-ARBA"/>
</dbReference>
<dbReference type="Gene3D" id="3.10.490.20">
    <property type="match status" value="1"/>
</dbReference>
<dbReference type="FunFam" id="3.40.50.300:FF:000598">
    <property type="entry name" value="Dynein cytoplasmic 2 heavy chain 1"/>
    <property type="match status" value="1"/>
</dbReference>
<evidence type="ECO:0000256" key="20">
    <source>
        <dbReference type="ARBA" id="ARBA00023273"/>
    </source>
</evidence>
<dbReference type="GO" id="GO:0008569">
    <property type="term" value="F:minus-end-directed microtubule motor activity"/>
    <property type="evidence" value="ECO:0007669"/>
    <property type="project" value="InterPro"/>
</dbReference>
<keyword evidence="14" id="KW-0243">Dynein</keyword>
<dbReference type="Pfam" id="PF12777">
    <property type="entry name" value="MT"/>
    <property type="match status" value="1"/>
</dbReference>
<evidence type="ECO:0000256" key="1">
    <source>
        <dbReference type="ARBA" id="ARBA00004138"/>
    </source>
</evidence>
<evidence type="ECO:0000259" key="32">
    <source>
        <dbReference type="Pfam" id="PF18198"/>
    </source>
</evidence>
<dbReference type="InterPro" id="IPR024743">
    <property type="entry name" value="Dynein_HC_stalk"/>
</dbReference>
<dbReference type="SUPFAM" id="SSF57997">
    <property type="entry name" value="Tropomyosin"/>
    <property type="match status" value="1"/>
</dbReference>
<feature type="domain" description="Dynein heavy chain ATP-binding dynein motor region" evidence="31">
    <location>
        <begin position="2990"/>
        <end position="3207"/>
    </location>
</feature>
<feature type="domain" description="Dynein heavy chain region D6 P-loop" evidence="24">
    <location>
        <begin position="3458"/>
        <end position="3566"/>
    </location>
</feature>
<dbReference type="FunFam" id="1.20.920.20:FF:000002">
    <property type="entry name" value="Cytoplasmic dynein 1 heavy chain"/>
    <property type="match status" value="1"/>
</dbReference>
<keyword evidence="15 22" id="KW-0175">Coiled coil</keyword>
<evidence type="ECO:0000256" key="16">
    <source>
        <dbReference type="ARBA" id="ARBA00023069"/>
    </source>
</evidence>
<dbReference type="Pfam" id="PF12775">
    <property type="entry name" value="AAA_7"/>
    <property type="match status" value="1"/>
</dbReference>
<dbReference type="InterPro" id="IPR049400">
    <property type="entry name" value="DYNC2H1_AAA_dom"/>
</dbReference>
<evidence type="ECO:0000313" key="36">
    <source>
        <dbReference type="Proteomes" id="UP000515202"/>
    </source>
</evidence>
<dbReference type="InterPro" id="IPR013594">
    <property type="entry name" value="Dynein_heavy_tail"/>
</dbReference>
<dbReference type="GeneID" id="105297468"/>
<dbReference type="FunFam" id="3.40.50.300:FF:000706">
    <property type="entry name" value="Cytoplasmic dynein 2 heavy chain 1"/>
    <property type="match status" value="1"/>
</dbReference>
<dbReference type="GO" id="GO:0005886">
    <property type="term" value="C:plasma membrane"/>
    <property type="evidence" value="ECO:0007669"/>
    <property type="project" value="UniProtKB-SubCell"/>
</dbReference>
<keyword evidence="17" id="KW-0472">Membrane</keyword>
<dbReference type="GO" id="GO:0045505">
    <property type="term" value="F:dynein intermediate chain binding"/>
    <property type="evidence" value="ECO:0007669"/>
    <property type="project" value="InterPro"/>
</dbReference>
<dbReference type="InterPro" id="IPR041658">
    <property type="entry name" value="AAA_lid_11"/>
</dbReference>
<dbReference type="Pfam" id="PF12774">
    <property type="entry name" value="AAA_6"/>
    <property type="match status" value="1"/>
</dbReference>
<evidence type="ECO:0000259" key="30">
    <source>
        <dbReference type="Pfam" id="PF12780"/>
    </source>
</evidence>
<evidence type="ECO:0000256" key="6">
    <source>
        <dbReference type="ARBA" id="ARBA00022473"/>
    </source>
</evidence>
<dbReference type="Gene3D" id="1.10.8.710">
    <property type="match status" value="1"/>
</dbReference>
<dbReference type="Pfam" id="PF18199">
    <property type="entry name" value="Dynein_C"/>
    <property type="match status" value="1"/>
</dbReference>
<feature type="domain" description="Dynein heavy chain C-terminal" evidence="33">
    <location>
        <begin position="3749"/>
        <end position="4041"/>
    </location>
</feature>
<evidence type="ECO:0000256" key="19">
    <source>
        <dbReference type="ARBA" id="ARBA00023212"/>
    </source>
</evidence>
<evidence type="ECO:0000256" key="21">
    <source>
        <dbReference type="ARBA" id="ARBA00023902"/>
    </source>
</evidence>
<dbReference type="Gene3D" id="3.40.50.300">
    <property type="entry name" value="P-loop containing nucleotide triphosphate hydrolases"/>
    <property type="match status" value="5"/>
</dbReference>
<sequence>MAGGAGDVRKLFIFSTTQNYFGLVSEPLDQTLLYNSLEINNFLDDGNQMLLRVQRSDAGISFSNTIDFADTKDKVLVFFKLRPEVITDQNLHNNILVSSMLESPINSLYQAVRQIFAPMLLKDQEWSRNFDPKLQNLLSELESGLGIVLRRSDTNLSKLKFKEDDTRGILTPNDEFQFWTEQAHRGSKQISKERASYFKELFETIARVLAIRTIHEKLVYFLPAGEEKITCLARVFEPFTGLNPVQYNPYTEPLWKAAVSQYEKIIAPAEKKIAGKLKNYISEIQDSPQQLLQAFLKYKELVKRPTISKELMLERETLLARLVDSVKDFRLDFENRCRGIPGDASGPLSGKNLSEVVNNIVWVRQLELKVDDTIKIAEALLSDLSGFRSFHRSAEDLLDQFKLYEQEQFDDWSRDIQSGLSDSRSGLCIEANSRIMELDPNDGSLKVHYSDRLVILLREVRQLSALGFVIPAKIQQVANIAQKFCKQAIILKQVAHFYNSIDQQMIQSQRPMMLQSALAFEQIIKNSKAGSGGKSQITWDNPKELEGYIQKLQNAAERLATENRKLRKWHTTFCEKVVILMNIDLLRQQQRWKDGLQELRTGLASVEAQGFQASDMHAWKQHWNHQLYKALEHQYQMGLEALNENLPEINIDLTYKQGRLQFRPPFEEIRAKYYREMKRFIGIPNQFKGVGEAGDESIFSIMIDRNASGFLTIFSKAEDLFRRLLAVLQQHKEWIVIGQVDMEALVEKHLSTVHDWEKNFKALKIKGKEVERLPSAVKVDCLNINCSPVKTVIDDLIQKLFDMLVISLKKSIQALLHEIDTFVTEAMAVLSIMPQSVEEIGDANLQYSKLQEQKPEILPLFQEAEDKNRLLRTVAGRGLETISNLKAKWDKFELMMESHQLMIKDQIEVMKGNVKSRLQIYYQELEKFKARWDQLKPGDDVIEAGQQNTLDKSAKSIKEKKIEFDDLEVIRKKLVDDCHHFGLEEPNFSLACSISKDIESCVQVWTLYEEFQQGFQEMANEDWITFRTKTYLFEEFLMSWHDRLRKVEEHSVMTVKLQSEVDKYKIAVPILKYVRGEHLSPDHWLDLFRLLGLPRGTSLEKLVFGDLLRVADKIVAKASDLKDLNSRAQGEVTIREALRELDLWGVGAVFTLIDYEDSQSRTIKLIKDWKDIVNQVGDNRCLLQSLKDSPYYKGFEDKVSIWERKLAELDEYLQNLNHIQRKWVYLEPIFGRGALPKEQTRFNRVDEDFRSIMTDIKRDNRVTTLTTHAGIRNSLLTILDQLQRCQKSLNEFLEEKRSAFPRFYFIGDDDLLEILGQSTNPSVIQSHLKKLFAGINSVCFDEESKHITAMKSLEGEVVPFKNKVLLSNNVETWLNDLALEMKQTLTQLLTECVTTGRSSQGAVDPSLFPSQILCLAEQIKFTEDVENAIQDHSLHQIETQLVNKLEHYTNIDTSSEDPGNTESGILELKLKALILDIIHNIDVVKQLNQAQVHTTEDWAWKKQVRFYMKSDHTCYVQMVDSELQYTYEYQGNAPKLVYTPLTDKCYLTLTQAMKMGLGGNPYGPAGTGKTESVKALGGLLGRQVLVFNCDEGIDVKSMGRIFVGLVKCGAWGCFDEFNRLEESVLSAVSMQIQTIQDALKNHRTICELLGKEFYLRELLTPQQHYDWGLRALKTVLRGSGNLLRQLKKTGIKQKVNESHIVVQALRLNTMSKFTFVDCTRFDALIKDVFPGIDFKEVEYDELSAALKQVFEEANYEIIPNHIKKALELYEQLRQRMGVVIVGPSGAGKSTLWRMLRAALCKIGQIVKQYTMNPKAMPRHQLLGHIDMDTREWSDGVLTNSARQVVREPQDVSSWIICDGDIDPEWIESLNSVLDDNRLLTMPSGERIQFGPNVNFVFETHDLSCASPATISRMGMIFLSDEETDLNSLIKSWLRNQPPKYRNNLENWIGNYFEKALHWVLKQNDYVVETSLVGTVMNGLSHLHGCKDHDQFIINLIRGLGGNLNMKSRLEFTKEVFNWARESPPDSHKPMDTYYESSKGRLASYVLKKPENLTANDFSNGQTLPVIQTPDMQRGLDYFKPWLSSDTQQPFILVGPEGCGKGMLLRYAFSQLRSTQIATVHCSAQTTSRHLLQKLSQTCMVISTNTGRVYRPKDCERLVLYLKDINLPKLDKWGTSTLVAFLQQVLTYQGFYDENLEWVGLENIQIVASMSAGGRVGRHKLTTRFTSVVRLCAIDYPEREQLQTIYGAYLEPVLHKNLKNHSIWGSSSKINLLAGSMVQVYEQVRAKFTVDDYSHYFFTPCILTQWVLGLFRYDLEGGSSNHPLDYVLEIVAYEARRLFRDKIVGAKELHLFDSILISVFQGDWGSDILDNMADSFYVTWGARHDSATRTAPGQPLPPHGKPLGKLNSADLKDVIKKGLIHYGRDNQNLDILLFQEVLEYVSRIDRVLSFPGGSLLLAGRSGVGRRTITSLVTHMHGAVLFSPKISRGYELKQFKNDLKHVLHLAGIEAQQVVLLLEDYQFVHPTFLEMINSLLSSGGKVEAKRNVGESRQKNSANIPEMLFNETGSEEKCSDKKGKEEKKKNSVDPDFLKSFLLIHESCKAYGATPSRYMTFLRVYSAISSSKKKELLKRQSHLQAGVSKLNEAKALVDELNRKAGEQSVLLKTKQDEADAALQEITVSMQDASEQKTELERLKHKIAEEVVKIEERKNKIDDELKEVQPLVNEAKLAVGNIKPESLSEIRSLRMPPDVIRDILEGVLRLMGIFDTSWVSMKSFLAKRGVREDIATFDARNIPKEIRESVEELLFKNKGSFDPKNAKRASTAAAPLAAWVKANVQYSHVLERIQPLETEQAGLESNLKKTEDRKRKLEELLNSVGQKVSELKEKFQSRTSEAAKLESEVSKAQETIKAAEVLINQLDREHKRWNTQVAEITEELATLPKRAQLAAAFITYLSAAPEGLRKACLEEWTKSACLEKFDLRRFLCTESEQLIWKSEGLPSDDLSIENAIVILQSRVCPFLIDPSSQATEWLKTHLKDSRLEVINQQDSNFITALELAVRFGKTLIIQEMDGVEPVLYPLLRRDLVAQGPRYVVQIGDKIIDYNEEFRLFLSTRNPNPFIPPDAASIVTEVNFTTTRSGLRGQLLALTIQHEKPDLEEQKTKLLQQEEDKKIQLAKLEESLLETLATSQGNILENKDLIESLNQTKASSALIQESLKESYKLQIFLDQERDAYLPLAESASKMYFIISDLSKINNMYRFSLAAFLRLFQRALQNKQDFENTEQRIQSLISSLKHMVYEYICRCLFKADQLMFALHFVRGMHPELFQENEWDTFTGVVVGDMLRKADSQQRIRDQLPSWIDQERSWAVATLKIALPSLYQTLCFEDVALWRTFYHNSMCEQEFPSILAKKVSLFQQVLVVQALRPDRLQSAMALFACKTLGLKELSPLPLNLKRLYKETLEIEPILIIISPGADPSQELQELANAERSGECYHQVAMGQGQADLAVQMLKECAHNGDWLCLKNLHLVVSWLPVLEKELNTLQPKDTFRLWLTAEVHPNFTPILLQSSLKITYESPPGLKKNLMRTYESWTPEQISKKDNIHRAHALFSFAWFHAACQERRNYIPQGWTKFYEFSLSDLRAGYNIIDRLFDGTKDIQWEFVHGLLENAIYGGRIDNYFDLRVLQSYLKQFFNSSVIDVLNQMNKKSIFPFSLSLPKSCSILDYRAVIEKLPEDDKPSFFGLPANIARSSQRMISSQVISQLRILGRSVTAGCKFDREIWSNELSPVLNLWKKLNQNSNLIHQKVSPPNDRQGSPILSFIVLEQFNAIRLVQSVHQSLAALSKVIRGTTLLSSEVQKLASALLNQKCPLTWQSKWEGPEDPLQYLRGLVARALAIQSWVERAEKQALLSDTLDLSELFHPDTFLNALRQETARAMCCSVDSLKFVASWKGRLQEAKLQIKISGLLLEGCSFDGNRLSENQHDSPSVSSVLPCFMGWIPQSAYGPYSPDESISLPVYTSAERDRVVTNIDVPCGGNQDQWIQCGAALFLKNQ</sequence>
<evidence type="ECO:0000256" key="23">
    <source>
        <dbReference type="SAM" id="MobiDB-lite"/>
    </source>
</evidence>
<dbReference type="PANTHER" id="PTHR46532:SF15">
    <property type="entry name" value="CYTOPLASMIC DYNEIN 2 HEAVY CHAIN 1"/>
    <property type="match status" value="1"/>
</dbReference>
<feature type="domain" description="Dynein heavy chain tail" evidence="26">
    <location>
        <begin position="193"/>
        <end position="526"/>
    </location>
</feature>
<evidence type="ECO:0000256" key="11">
    <source>
        <dbReference type="ARBA" id="ARBA00022741"/>
    </source>
</evidence>
<evidence type="ECO:0000256" key="8">
    <source>
        <dbReference type="ARBA" id="ARBA00022490"/>
    </source>
</evidence>
<evidence type="ECO:0000256" key="5">
    <source>
        <dbReference type="ARBA" id="ARBA00022197"/>
    </source>
</evidence>
<feature type="region of interest" description="Disordered" evidence="23">
    <location>
        <begin position="2543"/>
        <end position="2581"/>
    </location>
</feature>
<keyword evidence="18" id="KW-0505">Motor protein</keyword>
<dbReference type="InterPro" id="IPR013602">
    <property type="entry name" value="Dynein_heavy_linker"/>
</dbReference>
<dbReference type="GO" id="GO:1902850">
    <property type="term" value="P:microtubule cytoskeleton organization involved in mitosis"/>
    <property type="evidence" value="ECO:0007669"/>
    <property type="project" value="UniProtKB-ARBA"/>
</dbReference>
<evidence type="ECO:0000256" key="4">
    <source>
        <dbReference type="ARBA" id="ARBA00008887"/>
    </source>
</evidence>
<feature type="domain" description="Dynein heavy chain linker" evidence="27">
    <location>
        <begin position="994"/>
        <end position="1392"/>
    </location>
</feature>
<dbReference type="InterPro" id="IPR042219">
    <property type="entry name" value="AAA_lid_11_sf"/>
</dbReference>
<dbReference type="InterPro" id="IPR043160">
    <property type="entry name" value="Dynein_C_barrel"/>
</dbReference>
<dbReference type="PANTHER" id="PTHR46532">
    <property type="entry name" value="MALE FERTILITY FACTOR KL5"/>
    <property type="match status" value="1"/>
</dbReference>
<comment type="subcellular location">
    <subcellularLocation>
        <location evidence="2">Cell membrane</location>
        <topology evidence="2">Peripheral membrane protein</topology>
    </subcellularLocation>
    <subcellularLocation>
        <location evidence="1">Cell projection</location>
        <location evidence="1">Cilium</location>
    </subcellularLocation>
    <subcellularLocation>
        <location evidence="3">Cytoplasm</location>
        <location evidence="3">Cytoskeleton</location>
    </subcellularLocation>
</comment>
<feature type="compositionally biased region" description="Basic and acidic residues" evidence="23">
    <location>
        <begin position="2566"/>
        <end position="2581"/>
    </location>
</feature>
<dbReference type="Pfam" id="PF08393">
    <property type="entry name" value="DHC_N2"/>
    <property type="match status" value="1"/>
</dbReference>
<feature type="domain" description="Dynein heavy chain hydrolytic ATP-binding dynein motor region" evidence="28">
    <location>
        <begin position="1525"/>
        <end position="1656"/>
    </location>
</feature>
<feature type="domain" description="Dynein heavy chain AAA lid" evidence="32">
    <location>
        <begin position="3599"/>
        <end position="3738"/>
    </location>
</feature>
<dbReference type="FunFam" id="3.40.50.300:FF:000710">
    <property type="entry name" value="Cytoplasmic dynein 2 heavy chain 1"/>
    <property type="match status" value="1"/>
</dbReference>
<dbReference type="InterPro" id="IPR041228">
    <property type="entry name" value="Dynein_C"/>
</dbReference>
<evidence type="ECO:0000259" key="26">
    <source>
        <dbReference type="Pfam" id="PF08385"/>
    </source>
</evidence>
<dbReference type="CTD" id="79659"/>
<dbReference type="Pfam" id="PF18198">
    <property type="entry name" value="AAA_lid_11"/>
    <property type="match status" value="1"/>
</dbReference>
<keyword evidence="8" id="KW-0963">Cytoplasm</keyword>
<keyword evidence="7" id="KW-1003">Cell membrane</keyword>
<dbReference type="InterPro" id="IPR026983">
    <property type="entry name" value="DHC"/>
</dbReference>
<dbReference type="InterPro" id="IPR027417">
    <property type="entry name" value="P-loop_NTPase"/>
</dbReference>
<keyword evidence="19" id="KW-0206">Cytoskeleton</keyword>
<dbReference type="GO" id="GO:0005524">
    <property type="term" value="F:ATP binding"/>
    <property type="evidence" value="ECO:0007669"/>
    <property type="project" value="UniProtKB-KW"/>
</dbReference>
<dbReference type="GO" id="GO:0030473">
    <property type="term" value="P:nuclear migration along microtubule"/>
    <property type="evidence" value="ECO:0007669"/>
    <property type="project" value="UniProtKB-ARBA"/>
</dbReference>
<evidence type="ECO:0000259" key="27">
    <source>
        <dbReference type="Pfam" id="PF08393"/>
    </source>
</evidence>
<evidence type="ECO:0000256" key="13">
    <source>
        <dbReference type="ARBA" id="ARBA00022840"/>
    </source>
</evidence>
<dbReference type="KEGG" id="pvp:105297468"/>
<dbReference type="Gene3D" id="1.20.140.100">
    <property type="entry name" value="Dynein heavy chain, N-terminal domain 2"/>
    <property type="match status" value="1"/>
</dbReference>
<dbReference type="InterPro" id="IPR042222">
    <property type="entry name" value="Dynein_2_N"/>
</dbReference>
<dbReference type="GO" id="GO:0000235">
    <property type="term" value="C:astral microtubule"/>
    <property type="evidence" value="ECO:0007669"/>
    <property type="project" value="UniProtKB-ARBA"/>
</dbReference>
<dbReference type="InterPro" id="IPR054354">
    <property type="entry name" value="DYNC2H1-like_lid"/>
</dbReference>
<dbReference type="Gene3D" id="1.20.920.30">
    <property type="match status" value="1"/>
</dbReference>
<dbReference type="FunFam" id="1.20.58.1120:FF:000006">
    <property type="entry name" value="cytoplasmic dynein 2 heavy chain 1"/>
    <property type="match status" value="1"/>
</dbReference>
<dbReference type="FunFam" id="3.10.490.20:FF:000007">
    <property type="entry name" value="Dynein cytoplasmic 2 heavy chain 1"/>
    <property type="match status" value="1"/>
</dbReference>
<name>A0A6P6CUN3_PTEVA</name>
<dbReference type="InterPro" id="IPR042228">
    <property type="entry name" value="Dynein_linker_3"/>
</dbReference>
<feature type="coiled-coil region" evidence="22">
    <location>
        <begin position="2634"/>
        <end position="2714"/>
    </location>
</feature>
<evidence type="ECO:0000259" key="35">
    <source>
        <dbReference type="Pfam" id="PF22597"/>
    </source>
</evidence>
<dbReference type="FunFam" id="3.20.180.20:FF:000002">
    <property type="entry name" value="Cytoplasmic dynein heavy chain 1"/>
    <property type="match status" value="1"/>
</dbReference>
<evidence type="ECO:0000259" key="33">
    <source>
        <dbReference type="Pfam" id="PF18199"/>
    </source>
</evidence>
<dbReference type="InterPro" id="IPR043157">
    <property type="entry name" value="Dynein_AAA1S"/>
</dbReference>
<dbReference type="Pfam" id="PF08385">
    <property type="entry name" value="DHC_N1"/>
    <property type="match status" value="1"/>
</dbReference>
<keyword evidence="6" id="KW-0217">Developmental protein</keyword>
<dbReference type="InterPro" id="IPR011704">
    <property type="entry name" value="ATPase_dyneun-rel_AAA"/>
</dbReference>